<dbReference type="InterPro" id="IPR018060">
    <property type="entry name" value="HTH_AraC"/>
</dbReference>
<organism evidence="5 6">
    <name type="scientific">Roseovarius pacificus</name>
    <dbReference type="NCBI Taxonomy" id="337701"/>
    <lineage>
        <taxon>Bacteria</taxon>
        <taxon>Pseudomonadati</taxon>
        <taxon>Pseudomonadota</taxon>
        <taxon>Alphaproteobacteria</taxon>
        <taxon>Rhodobacterales</taxon>
        <taxon>Roseobacteraceae</taxon>
        <taxon>Roseovarius</taxon>
    </lineage>
</organism>
<sequence>MHTRSHLAAECPIRSPPCAPVSARCLLMSQDVTPKNYVFLLLDGFSPLGFHCAVETLAHANRYHPDATCYSWKLLHERETHAVGWNGFHVPCDAGLVPLRHDDVLVVVGGERIAEATTVPVINWLRREARRGVTIGAISSAVYTLGKAGLLSEKQVTTHWEYHASLSEMMAQVKLVDNIFTEDGTIFTCAGGAASMDLMLHRIFRDYGEDLAGWVADQMIYTMPRSTEHAQRISVLNKTGIRHLKLAQAVELMEANLEDPISPQEIAAYVELSTRQLERLFARYLSTSPRKYYFQLRLEKARQLLMQTNLPVIDVAIACGFQSPSHFSKSYRAAFGLTPRQESSGSKLPWSGA</sequence>
<keyword evidence="3" id="KW-0804">Transcription</keyword>
<evidence type="ECO:0000313" key="6">
    <source>
        <dbReference type="Proteomes" id="UP000183974"/>
    </source>
</evidence>
<dbReference type="InterPro" id="IPR002818">
    <property type="entry name" value="DJ-1/PfpI"/>
</dbReference>
<dbReference type="Pfam" id="PF12833">
    <property type="entry name" value="HTH_18"/>
    <property type="match status" value="1"/>
</dbReference>
<dbReference type="PANTHER" id="PTHR43130">
    <property type="entry name" value="ARAC-FAMILY TRANSCRIPTIONAL REGULATOR"/>
    <property type="match status" value="1"/>
</dbReference>
<dbReference type="InterPro" id="IPR029062">
    <property type="entry name" value="Class_I_gatase-like"/>
</dbReference>
<dbReference type="PANTHER" id="PTHR43130:SF3">
    <property type="entry name" value="HTH-TYPE TRANSCRIPTIONAL REGULATOR RV1931C"/>
    <property type="match status" value="1"/>
</dbReference>
<evidence type="ECO:0000313" key="5">
    <source>
        <dbReference type="EMBL" id="SHM25236.1"/>
    </source>
</evidence>
<proteinExistence type="predicted"/>
<dbReference type="PROSITE" id="PS01124">
    <property type="entry name" value="HTH_ARAC_FAMILY_2"/>
    <property type="match status" value="1"/>
</dbReference>
<dbReference type="InterPro" id="IPR052158">
    <property type="entry name" value="INH-QAR"/>
</dbReference>
<dbReference type="SUPFAM" id="SSF46689">
    <property type="entry name" value="Homeodomain-like"/>
    <property type="match status" value="2"/>
</dbReference>
<dbReference type="SUPFAM" id="SSF52317">
    <property type="entry name" value="Class I glutamine amidotransferase-like"/>
    <property type="match status" value="1"/>
</dbReference>
<dbReference type="SMART" id="SM00342">
    <property type="entry name" value="HTH_ARAC"/>
    <property type="match status" value="1"/>
</dbReference>
<dbReference type="CDD" id="cd03136">
    <property type="entry name" value="GATase1_AraC_ArgR_like"/>
    <property type="match status" value="1"/>
</dbReference>
<dbReference type="InterPro" id="IPR009057">
    <property type="entry name" value="Homeodomain-like_sf"/>
</dbReference>
<evidence type="ECO:0000256" key="2">
    <source>
        <dbReference type="ARBA" id="ARBA00023125"/>
    </source>
</evidence>
<reference evidence="5 6" key="1">
    <citation type="submission" date="2016-11" db="EMBL/GenBank/DDBJ databases">
        <authorList>
            <person name="Jaros S."/>
            <person name="Januszkiewicz K."/>
            <person name="Wedrychowicz H."/>
        </authorList>
    </citation>
    <scope>NUCLEOTIDE SEQUENCE [LARGE SCALE GENOMIC DNA]</scope>
    <source>
        <strain evidence="5 6">DSM 29589</strain>
    </source>
</reference>
<name>A0A1M7H9Y4_9RHOB</name>
<dbReference type="GO" id="GO:0003700">
    <property type="term" value="F:DNA-binding transcription factor activity"/>
    <property type="evidence" value="ECO:0007669"/>
    <property type="project" value="InterPro"/>
</dbReference>
<feature type="domain" description="HTH araC/xylS-type" evidence="4">
    <location>
        <begin position="247"/>
        <end position="345"/>
    </location>
</feature>
<dbReference type="Proteomes" id="UP000183974">
    <property type="component" value="Unassembled WGS sequence"/>
</dbReference>
<keyword evidence="2 5" id="KW-0238">DNA-binding</keyword>
<dbReference type="Pfam" id="PF01965">
    <property type="entry name" value="DJ-1_PfpI"/>
    <property type="match status" value="1"/>
</dbReference>
<dbReference type="Gene3D" id="3.40.50.880">
    <property type="match status" value="1"/>
</dbReference>
<dbReference type="InterPro" id="IPR018062">
    <property type="entry name" value="HTH_AraC-typ_CS"/>
</dbReference>
<dbReference type="STRING" id="337701.SAMN05444398_11249"/>
<evidence type="ECO:0000256" key="1">
    <source>
        <dbReference type="ARBA" id="ARBA00023015"/>
    </source>
</evidence>
<dbReference type="PROSITE" id="PS00041">
    <property type="entry name" value="HTH_ARAC_FAMILY_1"/>
    <property type="match status" value="1"/>
</dbReference>
<keyword evidence="6" id="KW-1185">Reference proteome</keyword>
<dbReference type="GO" id="GO:0043565">
    <property type="term" value="F:sequence-specific DNA binding"/>
    <property type="evidence" value="ECO:0007669"/>
    <property type="project" value="InterPro"/>
</dbReference>
<dbReference type="Gene3D" id="1.10.10.60">
    <property type="entry name" value="Homeodomain-like"/>
    <property type="match status" value="1"/>
</dbReference>
<dbReference type="InterPro" id="IPR020449">
    <property type="entry name" value="Tscrpt_reg_AraC-type_HTH"/>
</dbReference>
<evidence type="ECO:0000256" key="3">
    <source>
        <dbReference type="ARBA" id="ARBA00023163"/>
    </source>
</evidence>
<dbReference type="AlphaFoldDB" id="A0A1M7H9Y4"/>
<evidence type="ECO:0000259" key="4">
    <source>
        <dbReference type="PROSITE" id="PS01124"/>
    </source>
</evidence>
<keyword evidence="1" id="KW-0805">Transcription regulation</keyword>
<dbReference type="PRINTS" id="PR00032">
    <property type="entry name" value="HTHARAC"/>
</dbReference>
<gene>
    <name evidence="5" type="ORF">SAMN05444398_11249</name>
</gene>
<protein>
    <submittedName>
        <fullName evidence="5">Transcriptional regulator GlxA family, contains an amidase domain and an AraC-type DNA-binding HTH domain</fullName>
    </submittedName>
</protein>
<accession>A0A1M7H9Y4</accession>
<dbReference type="EMBL" id="FRBR01000012">
    <property type="protein sequence ID" value="SHM25236.1"/>
    <property type="molecule type" value="Genomic_DNA"/>
</dbReference>